<evidence type="ECO:0000313" key="3">
    <source>
        <dbReference type="Proteomes" id="UP000298061"/>
    </source>
</evidence>
<dbReference type="AlphaFoldDB" id="A0A4Y9ZH43"/>
<evidence type="ECO:0000256" key="1">
    <source>
        <dbReference type="SAM" id="MobiDB-lite"/>
    </source>
</evidence>
<sequence length="308" mass="35045">MHEGEAGDGAKVSKPEQMMLWMPSELSPELHQSGCVTDLVQKEQHLQIGQADNTLHHIHRQLCICMGLLHYKHVQVAPSQAAETRARKLLLGLSAKLDCLVKCYQAAYAVINSLNPGSEWTRRFKPLAHDELHRLTSQEQGVGQGRRQLMWIWRVQVQDAHDLPEDNGQRHLKRKYMRCWEEEVILLHEEMWRGVAFFEFKSAEWLMSIGRWEKVALDITVGADAYTMHQGAVYKGLALACAGNWHCTLITLGLKDWWLEEDYGWSCLSPLSNPPEDHESDNGQSKTTNDVACNADDEAEHDTDPVSL</sequence>
<dbReference type="STRING" id="135208.A0A4Y9ZH43"/>
<dbReference type="OrthoDB" id="2804062at2759"/>
<reference evidence="2 3" key="1">
    <citation type="submission" date="2019-02" db="EMBL/GenBank/DDBJ databases">
        <title>Genome sequencing of the rare red list fungi Hericium alpestre (H. flagellum).</title>
        <authorList>
            <person name="Buettner E."/>
            <person name="Kellner H."/>
        </authorList>
    </citation>
    <scope>NUCLEOTIDE SEQUENCE [LARGE SCALE GENOMIC DNA]</scope>
    <source>
        <strain evidence="2 3">DSM 108284</strain>
    </source>
</reference>
<dbReference type="EMBL" id="SFCI01003249">
    <property type="protein sequence ID" value="TFY73143.1"/>
    <property type="molecule type" value="Genomic_DNA"/>
</dbReference>
<evidence type="ECO:0000313" key="2">
    <source>
        <dbReference type="EMBL" id="TFY73143.1"/>
    </source>
</evidence>
<accession>A0A4Y9ZH43</accession>
<feature type="region of interest" description="Disordered" evidence="1">
    <location>
        <begin position="273"/>
        <end position="308"/>
    </location>
</feature>
<gene>
    <name evidence="2" type="ORF">EWM64_g10869</name>
</gene>
<name>A0A4Y9ZH43_9AGAM</name>
<feature type="compositionally biased region" description="Polar residues" evidence="1">
    <location>
        <begin position="282"/>
        <end position="291"/>
    </location>
</feature>
<protein>
    <submittedName>
        <fullName evidence="2">Uncharacterized protein</fullName>
    </submittedName>
</protein>
<keyword evidence="3" id="KW-1185">Reference proteome</keyword>
<dbReference type="Proteomes" id="UP000298061">
    <property type="component" value="Unassembled WGS sequence"/>
</dbReference>
<proteinExistence type="predicted"/>
<comment type="caution">
    <text evidence="2">The sequence shown here is derived from an EMBL/GenBank/DDBJ whole genome shotgun (WGS) entry which is preliminary data.</text>
</comment>
<organism evidence="2 3">
    <name type="scientific">Hericium alpestre</name>
    <dbReference type="NCBI Taxonomy" id="135208"/>
    <lineage>
        <taxon>Eukaryota</taxon>
        <taxon>Fungi</taxon>
        <taxon>Dikarya</taxon>
        <taxon>Basidiomycota</taxon>
        <taxon>Agaricomycotina</taxon>
        <taxon>Agaricomycetes</taxon>
        <taxon>Russulales</taxon>
        <taxon>Hericiaceae</taxon>
        <taxon>Hericium</taxon>
    </lineage>
</organism>